<evidence type="ECO:0000313" key="2">
    <source>
        <dbReference type="EnsemblProtists" id="Phyra84043"/>
    </source>
</evidence>
<name>H3H1D2_PHYRM</name>
<sequence>MAPTISQALGFYEDNPSILAYEEDADFDFGDDWSEQRTCSSPRWRNSCPDKKTTVSTRWSSRLTSLSSTVIGAGTALTTHAKQLGVGESTQRAMSQLRKSMVEVSSRTERSLRAMVSAQLSEADIGRFGSAGEQPEAEKSCYDDEEDDRGDHLETDRPSKGRCEDKLKQFHPSRSWTQDCA</sequence>
<feature type="compositionally biased region" description="Basic and acidic residues" evidence="1">
    <location>
        <begin position="149"/>
        <end position="166"/>
    </location>
</feature>
<feature type="region of interest" description="Disordered" evidence="1">
    <location>
        <begin position="125"/>
        <end position="166"/>
    </location>
</feature>
<dbReference type="OMA" id="RWRNSCP"/>
<reference evidence="2" key="2">
    <citation type="submission" date="2015-06" db="UniProtKB">
        <authorList>
            <consortium name="EnsemblProtists"/>
        </authorList>
    </citation>
    <scope>IDENTIFICATION</scope>
    <source>
        <strain evidence="2">Pr102</strain>
    </source>
</reference>
<dbReference type="Proteomes" id="UP000005238">
    <property type="component" value="Unassembled WGS sequence"/>
</dbReference>
<dbReference type="VEuPathDB" id="FungiDB:KRP22_12829"/>
<dbReference type="HOGENOM" id="CLU_1573738_0_0_1"/>
<protein>
    <submittedName>
        <fullName evidence="2">Uncharacterized protein</fullName>
    </submittedName>
</protein>
<accession>H3H1D2</accession>
<evidence type="ECO:0000256" key="1">
    <source>
        <dbReference type="SAM" id="MobiDB-lite"/>
    </source>
</evidence>
<reference evidence="3" key="1">
    <citation type="journal article" date="2006" name="Science">
        <title>Phytophthora genome sequences uncover evolutionary origins and mechanisms of pathogenesis.</title>
        <authorList>
            <person name="Tyler B.M."/>
            <person name="Tripathy S."/>
            <person name="Zhang X."/>
            <person name="Dehal P."/>
            <person name="Jiang R.H."/>
            <person name="Aerts A."/>
            <person name="Arredondo F.D."/>
            <person name="Baxter L."/>
            <person name="Bensasson D."/>
            <person name="Beynon J.L."/>
            <person name="Chapman J."/>
            <person name="Damasceno C.M."/>
            <person name="Dorrance A.E."/>
            <person name="Dou D."/>
            <person name="Dickerman A.W."/>
            <person name="Dubchak I.L."/>
            <person name="Garbelotto M."/>
            <person name="Gijzen M."/>
            <person name="Gordon S.G."/>
            <person name="Govers F."/>
            <person name="Grunwald N.J."/>
            <person name="Huang W."/>
            <person name="Ivors K.L."/>
            <person name="Jones R.W."/>
            <person name="Kamoun S."/>
            <person name="Krampis K."/>
            <person name="Lamour K.H."/>
            <person name="Lee M.K."/>
            <person name="McDonald W.H."/>
            <person name="Medina M."/>
            <person name="Meijer H.J."/>
            <person name="Nordberg E.K."/>
            <person name="Maclean D.J."/>
            <person name="Ospina-Giraldo M.D."/>
            <person name="Morris P.F."/>
            <person name="Phuntumart V."/>
            <person name="Putnam N.H."/>
            <person name="Rash S."/>
            <person name="Rose J.K."/>
            <person name="Sakihama Y."/>
            <person name="Salamov A.A."/>
            <person name="Savidor A."/>
            <person name="Scheuring C.F."/>
            <person name="Smith B.M."/>
            <person name="Sobral B.W."/>
            <person name="Terry A."/>
            <person name="Torto-Alalibo T.A."/>
            <person name="Win J."/>
            <person name="Xu Z."/>
            <person name="Zhang H."/>
            <person name="Grigoriev I.V."/>
            <person name="Rokhsar D.S."/>
            <person name="Boore J.L."/>
        </authorList>
    </citation>
    <scope>NUCLEOTIDE SEQUENCE [LARGE SCALE GENOMIC DNA]</scope>
    <source>
        <strain evidence="3">Pr102</strain>
    </source>
</reference>
<organism evidence="2 3">
    <name type="scientific">Phytophthora ramorum</name>
    <name type="common">Sudden oak death agent</name>
    <dbReference type="NCBI Taxonomy" id="164328"/>
    <lineage>
        <taxon>Eukaryota</taxon>
        <taxon>Sar</taxon>
        <taxon>Stramenopiles</taxon>
        <taxon>Oomycota</taxon>
        <taxon>Peronosporomycetes</taxon>
        <taxon>Peronosporales</taxon>
        <taxon>Peronosporaceae</taxon>
        <taxon>Phytophthora</taxon>
    </lineage>
</organism>
<dbReference type="VEuPathDB" id="FungiDB:KRP23_8269"/>
<dbReference type="EnsemblProtists" id="Phyra84043">
    <property type="protein sequence ID" value="Phyra84043"/>
    <property type="gene ID" value="Phyra84043"/>
</dbReference>
<dbReference type="AlphaFoldDB" id="H3H1D2"/>
<proteinExistence type="predicted"/>
<dbReference type="InParanoid" id="H3H1D2"/>
<dbReference type="eggNOG" id="ENOG502SV4V">
    <property type="taxonomic scope" value="Eukaryota"/>
</dbReference>
<dbReference type="EMBL" id="DS566099">
    <property type="status" value="NOT_ANNOTATED_CDS"/>
    <property type="molecule type" value="Genomic_DNA"/>
</dbReference>
<evidence type="ECO:0000313" key="3">
    <source>
        <dbReference type="Proteomes" id="UP000005238"/>
    </source>
</evidence>
<keyword evidence="3" id="KW-1185">Reference proteome</keyword>